<dbReference type="CDD" id="cd00156">
    <property type="entry name" value="REC"/>
    <property type="match status" value="1"/>
</dbReference>
<keyword evidence="2" id="KW-0902">Two-component regulatory system</keyword>
<evidence type="ECO:0000259" key="4">
    <source>
        <dbReference type="PROSITE" id="PS50110"/>
    </source>
</evidence>
<dbReference type="PANTHER" id="PTHR44591:SF14">
    <property type="entry name" value="PROTEIN PILG"/>
    <property type="match status" value="1"/>
</dbReference>
<dbReference type="InterPro" id="IPR011006">
    <property type="entry name" value="CheY-like_superfamily"/>
</dbReference>
<evidence type="ECO:0000256" key="2">
    <source>
        <dbReference type="ARBA" id="ARBA00023012"/>
    </source>
</evidence>
<evidence type="ECO:0000256" key="3">
    <source>
        <dbReference type="PROSITE-ProRule" id="PRU00169"/>
    </source>
</evidence>
<dbReference type="EMBL" id="MFHI01000031">
    <property type="protein sequence ID" value="OGF78282.1"/>
    <property type="molecule type" value="Genomic_DNA"/>
</dbReference>
<dbReference type="Proteomes" id="UP000178425">
    <property type="component" value="Unassembled WGS sequence"/>
</dbReference>
<dbReference type="Pfam" id="PF00072">
    <property type="entry name" value="Response_reg"/>
    <property type="match status" value="1"/>
</dbReference>
<dbReference type="SUPFAM" id="SSF52172">
    <property type="entry name" value="CheY-like"/>
    <property type="match status" value="1"/>
</dbReference>
<dbReference type="AlphaFoldDB" id="A0A1F5WRI5"/>
<dbReference type="GO" id="GO:0000160">
    <property type="term" value="P:phosphorelay signal transduction system"/>
    <property type="evidence" value="ECO:0007669"/>
    <property type="project" value="UniProtKB-KW"/>
</dbReference>
<feature type="domain" description="Response regulatory" evidence="4">
    <location>
        <begin position="17"/>
        <end position="129"/>
    </location>
</feature>
<dbReference type="PROSITE" id="PS50110">
    <property type="entry name" value="RESPONSE_REGULATORY"/>
    <property type="match status" value="1"/>
</dbReference>
<comment type="caution">
    <text evidence="5">The sequence shown here is derived from an EMBL/GenBank/DDBJ whole genome shotgun (WGS) entry which is preliminary data.</text>
</comment>
<keyword evidence="1 3" id="KW-0597">Phosphoprotein</keyword>
<proteinExistence type="predicted"/>
<evidence type="ECO:0000313" key="5">
    <source>
        <dbReference type="EMBL" id="OGF78282.1"/>
    </source>
</evidence>
<evidence type="ECO:0000256" key="1">
    <source>
        <dbReference type="ARBA" id="ARBA00022553"/>
    </source>
</evidence>
<protein>
    <recommendedName>
        <fullName evidence="4">Response regulatory domain-containing protein</fullName>
    </recommendedName>
</protein>
<feature type="modified residue" description="4-aspartylphosphate" evidence="3">
    <location>
        <position position="69"/>
    </location>
</feature>
<name>A0A1F5WRI5_9BACT</name>
<gene>
    <name evidence="5" type="ORF">A2W54_00440</name>
</gene>
<organism evidence="5 6">
    <name type="scientific">Candidatus Giovannonibacteria bacterium RIFCSPHIGHO2_02_43_13</name>
    <dbReference type="NCBI Taxonomy" id="1798330"/>
    <lineage>
        <taxon>Bacteria</taxon>
        <taxon>Candidatus Giovannoniibacteriota</taxon>
    </lineage>
</organism>
<dbReference type="InterPro" id="IPR001789">
    <property type="entry name" value="Sig_transdc_resp-reg_receiver"/>
</dbReference>
<reference evidence="5 6" key="1">
    <citation type="journal article" date="2016" name="Nat. Commun.">
        <title>Thousands of microbial genomes shed light on interconnected biogeochemical processes in an aquifer system.</title>
        <authorList>
            <person name="Anantharaman K."/>
            <person name="Brown C.T."/>
            <person name="Hug L.A."/>
            <person name="Sharon I."/>
            <person name="Castelle C.J."/>
            <person name="Probst A.J."/>
            <person name="Thomas B.C."/>
            <person name="Singh A."/>
            <person name="Wilkins M.J."/>
            <person name="Karaoz U."/>
            <person name="Brodie E.L."/>
            <person name="Williams K.H."/>
            <person name="Hubbard S.S."/>
            <person name="Banfield J.F."/>
        </authorList>
    </citation>
    <scope>NUCLEOTIDE SEQUENCE [LARGE SCALE GENOMIC DNA]</scope>
</reference>
<dbReference type="SMART" id="SM00448">
    <property type="entry name" value="REC"/>
    <property type="match status" value="1"/>
</dbReference>
<dbReference type="Gene3D" id="3.40.50.2300">
    <property type="match status" value="1"/>
</dbReference>
<accession>A0A1F5WRI5</accession>
<evidence type="ECO:0000313" key="6">
    <source>
        <dbReference type="Proteomes" id="UP000178425"/>
    </source>
</evidence>
<dbReference type="InterPro" id="IPR050595">
    <property type="entry name" value="Bact_response_regulator"/>
</dbReference>
<dbReference type="PANTHER" id="PTHR44591">
    <property type="entry name" value="STRESS RESPONSE REGULATOR PROTEIN 1"/>
    <property type="match status" value="1"/>
</dbReference>
<sequence length="135" mass="15212">MIFDTIEKEVIRRKSMYILIVDDDVQVLSALKRKLEDMGHVVVEAIGPSHSLYILSVSVVFGPDLIITDYNMPGAMNGVELAKEIRASGHRMPIWLLSASNINEEMAKDAGIEKVFLKYRPDKFWSAIKNFGKEG</sequence>